<evidence type="ECO:0000256" key="1">
    <source>
        <dbReference type="ARBA" id="ARBA00022729"/>
    </source>
</evidence>
<dbReference type="GO" id="GO:0070206">
    <property type="term" value="P:protein trimerization"/>
    <property type="evidence" value="ECO:0007669"/>
    <property type="project" value="InterPro"/>
</dbReference>
<name>A0A0H3WVR6_9BURK</name>
<dbReference type="HAMAP" id="MF_02066">
    <property type="entry name" value="CpoB"/>
    <property type="match status" value="1"/>
</dbReference>
<keyword evidence="2" id="KW-0131">Cell cycle</keyword>
<dbReference type="InterPro" id="IPR011990">
    <property type="entry name" value="TPR-like_helical_dom_sf"/>
</dbReference>
<keyword evidence="1 2" id="KW-0732">Signal</keyword>
<comment type="subcellular location">
    <subcellularLocation>
        <location evidence="2">Periplasm</location>
    </subcellularLocation>
</comment>
<evidence type="ECO:0000313" key="6">
    <source>
        <dbReference type="Proteomes" id="UP000035651"/>
    </source>
</evidence>
<dbReference type="SUPFAM" id="SSF48452">
    <property type="entry name" value="TPR-like"/>
    <property type="match status" value="1"/>
</dbReference>
<dbReference type="KEGG" id="pfg:AB870_18885"/>
<proteinExistence type="inferred from homology"/>
<dbReference type="Gene3D" id="1.20.5.110">
    <property type="match status" value="1"/>
</dbReference>
<feature type="domain" description="YbgF trimerisation" evidence="4">
    <location>
        <begin position="51"/>
        <end position="112"/>
    </location>
</feature>
<dbReference type="InterPro" id="IPR039565">
    <property type="entry name" value="BamD-like"/>
</dbReference>
<dbReference type="InterPro" id="IPR034706">
    <property type="entry name" value="CpoB"/>
</dbReference>
<gene>
    <name evidence="2" type="primary">cpoB</name>
    <name evidence="5" type="ORF">AB870_18885</name>
</gene>
<feature type="coiled-coil region" evidence="2">
    <location>
        <begin position="45"/>
        <end position="100"/>
    </location>
</feature>
<feature type="chain" id="PRO_5009983871" description="Cell division coordinator CpoB" evidence="2">
    <location>
        <begin position="27"/>
        <end position="247"/>
    </location>
</feature>
<evidence type="ECO:0000313" key="5">
    <source>
        <dbReference type="EMBL" id="AKM31730.1"/>
    </source>
</evidence>
<keyword evidence="2" id="KW-0132">Cell division</keyword>
<dbReference type="NCBIfam" id="TIGR02795">
    <property type="entry name" value="tol_pal_ybgF"/>
    <property type="match status" value="1"/>
</dbReference>
<dbReference type="Pfam" id="PF13525">
    <property type="entry name" value="YfiO"/>
    <property type="match status" value="1"/>
</dbReference>
<dbReference type="PATRIC" id="fig|656179.3.peg.4025"/>
<dbReference type="InterPro" id="IPR014162">
    <property type="entry name" value="CpoB_C"/>
</dbReference>
<keyword evidence="2" id="KW-0574">Periplasm</keyword>
<keyword evidence="6" id="KW-1185">Reference proteome</keyword>
<reference evidence="5" key="1">
    <citation type="submission" date="2016-06" db="EMBL/GenBank/DDBJ databases">
        <title>Complete Genome Sequence of Pandoraea faecigallinarum DSM-23572.</title>
        <authorList>
            <person name="Yong D."/>
            <person name="Ee R."/>
            <person name="Lim Y.-L."/>
            <person name="Yin W.-F."/>
            <person name="Chan K.-G."/>
        </authorList>
    </citation>
    <scope>NUCLEOTIDE SEQUENCE</scope>
    <source>
        <strain evidence="5">DSM 23572</strain>
    </source>
</reference>
<evidence type="ECO:0000259" key="3">
    <source>
        <dbReference type="Pfam" id="PF13525"/>
    </source>
</evidence>
<dbReference type="RefSeq" id="WP_047907504.1">
    <property type="nucleotide sequence ID" value="NZ_CP011807.3"/>
</dbReference>
<sequence precursor="true">MTSRLLKNMICAVTLGTSVLSPLAHAGLFDDDEARKAILDIRSRLDSDRQRIEGLTRNVLDLNNQIQQLQRDLADQRGQNEDLKNQLANLQQSQKDFYTDLDGRLKKFEPQQMTVGGVTGTVQPGEKEVFDAALDKFRKGDYKGAQTDFRTFTAKYPGSPYQPEALFWLGNSQYANNDLKGSTATLQSIVTKYPDSPKAAEALMAIASNAAAAGQVAVSKKAYNDLLAKYPNSQSAADARKRWPNPK</sequence>
<dbReference type="GO" id="GO:0030288">
    <property type="term" value="C:outer membrane-bounded periplasmic space"/>
    <property type="evidence" value="ECO:0007669"/>
    <property type="project" value="UniProtKB-UniRule"/>
</dbReference>
<dbReference type="EMBL" id="CP011807">
    <property type="protein sequence ID" value="AKM31730.1"/>
    <property type="molecule type" value="Genomic_DNA"/>
</dbReference>
<evidence type="ECO:0000259" key="4">
    <source>
        <dbReference type="Pfam" id="PF16331"/>
    </source>
</evidence>
<dbReference type="Proteomes" id="UP000035651">
    <property type="component" value="Chromosome"/>
</dbReference>
<accession>A0A0H3WVR6</accession>
<dbReference type="InterPro" id="IPR032519">
    <property type="entry name" value="YbgF_tri"/>
</dbReference>
<keyword evidence="2" id="KW-0175">Coiled coil</keyword>
<comment type="function">
    <text evidence="2">Mediates coordination of peptidoglycan synthesis and outer membrane constriction during cell division.</text>
</comment>
<dbReference type="Gene3D" id="1.25.40.10">
    <property type="entry name" value="Tetratricopeptide repeat domain"/>
    <property type="match status" value="1"/>
</dbReference>
<feature type="signal peptide" evidence="2">
    <location>
        <begin position="1"/>
        <end position="26"/>
    </location>
</feature>
<dbReference type="GO" id="GO:0043093">
    <property type="term" value="P:FtsZ-dependent cytokinesis"/>
    <property type="evidence" value="ECO:0007669"/>
    <property type="project" value="UniProtKB-UniRule"/>
</dbReference>
<evidence type="ECO:0000256" key="2">
    <source>
        <dbReference type="HAMAP-Rule" id="MF_02066"/>
    </source>
</evidence>
<dbReference type="AlphaFoldDB" id="A0A0H3WVR6"/>
<dbReference type="STRING" id="656179.AB870_18885"/>
<feature type="domain" description="Outer membrane lipoprotein BamD-like" evidence="3">
    <location>
        <begin position="126"/>
        <end position="242"/>
    </location>
</feature>
<protein>
    <recommendedName>
        <fullName evidence="2">Cell division coordinator CpoB</fullName>
    </recommendedName>
</protein>
<dbReference type="Pfam" id="PF16331">
    <property type="entry name" value="TolA_bind_tri"/>
    <property type="match status" value="1"/>
</dbReference>
<organism evidence="5 6">
    <name type="scientific">Pandoraea faecigallinarum</name>
    <dbReference type="NCBI Taxonomy" id="656179"/>
    <lineage>
        <taxon>Bacteria</taxon>
        <taxon>Pseudomonadati</taxon>
        <taxon>Pseudomonadota</taxon>
        <taxon>Betaproteobacteria</taxon>
        <taxon>Burkholderiales</taxon>
        <taxon>Burkholderiaceae</taxon>
        <taxon>Pandoraea</taxon>
    </lineage>
</organism>
<comment type="similarity">
    <text evidence="2">Belongs to the CpoB family.</text>
</comment>